<dbReference type="GO" id="GO:0005886">
    <property type="term" value="C:plasma membrane"/>
    <property type="evidence" value="ECO:0007669"/>
    <property type="project" value="UniProtKB-SubCell"/>
</dbReference>
<feature type="transmembrane region" description="Helical" evidence="7">
    <location>
        <begin position="364"/>
        <end position="385"/>
    </location>
</feature>
<accession>A0AAF1K6Z5</accession>
<organism evidence="9 10">
    <name type="scientific">Rhizobium tumorigenes</name>
    <dbReference type="NCBI Taxonomy" id="2041385"/>
    <lineage>
        <taxon>Bacteria</taxon>
        <taxon>Pseudomonadati</taxon>
        <taxon>Pseudomonadota</taxon>
        <taxon>Alphaproteobacteria</taxon>
        <taxon>Hyphomicrobiales</taxon>
        <taxon>Rhizobiaceae</taxon>
        <taxon>Rhizobium/Agrobacterium group</taxon>
        <taxon>Rhizobium</taxon>
    </lineage>
</organism>
<evidence type="ECO:0000256" key="5">
    <source>
        <dbReference type="ARBA" id="ARBA00023136"/>
    </source>
</evidence>
<comment type="subcellular location">
    <subcellularLocation>
        <location evidence="1">Cell membrane</location>
        <topology evidence="1">Multi-pass membrane protein</topology>
    </subcellularLocation>
</comment>
<evidence type="ECO:0000256" key="3">
    <source>
        <dbReference type="ARBA" id="ARBA00022692"/>
    </source>
</evidence>
<feature type="transmembrane region" description="Helical" evidence="7">
    <location>
        <begin position="428"/>
        <end position="458"/>
    </location>
</feature>
<evidence type="ECO:0000256" key="7">
    <source>
        <dbReference type="SAM" id="Phobius"/>
    </source>
</evidence>
<evidence type="ECO:0000313" key="10">
    <source>
        <dbReference type="Proteomes" id="UP000249499"/>
    </source>
</evidence>
<dbReference type="InterPro" id="IPR049453">
    <property type="entry name" value="Memb_transporter_dom"/>
</dbReference>
<dbReference type="PANTHER" id="PTHR30509">
    <property type="entry name" value="P-HYDROXYBENZOIC ACID EFFLUX PUMP SUBUNIT-RELATED"/>
    <property type="match status" value="1"/>
</dbReference>
<keyword evidence="10" id="KW-1185">Reference proteome</keyword>
<evidence type="ECO:0000256" key="2">
    <source>
        <dbReference type="ARBA" id="ARBA00022475"/>
    </source>
</evidence>
<feature type="transmembrane region" description="Helical" evidence="7">
    <location>
        <begin position="464"/>
        <end position="485"/>
    </location>
</feature>
<keyword evidence="2" id="KW-1003">Cell membrane</keyword>
<feature type="domain" description="Integral membrane bound transporter" evidence="8">
    <location>
        <begin position="378"/>
        <end position="504"/>
    </location>
</feature>
<gene>
    <name evidence="9" type="ORF">PR017_07605</name>
</gene>
<dbReference type="AlphaFoldDB" id="A0AAF1K6Z5"/>
<evidence type="ECO:0000256" key="4">
    <source>
        <dbReference type="ARBA" id="ARBA00022989"/>
    </source>
</evidence>
<proteinExistence type="inferred from homology"/>
<evidence type="ECO:0000256" key="1">
    <source>
        <dbReference type="ARBA" id="ARBA00004651"/>
    </source>
</evidence>
<dbReference type="KEGG" id="rtu:PR017_07605"/>
<dbReference type="Pfam" id="PF13515">
    <property type="entry name" value="FUSC_2"/>
    <property type="match status" value="1"/>
</dbReference>
<protein>
    <submittedName>
        <fullName evidence="9">FUSC family protein</fullName>
    </submittedName>
</protein>
<keyword evidence="5 7" id="KW-0472">Membrane</keyword>
<feature type="transmembrane region" description="Helical" evidence="7">
    <location>
        <begin position="27"/>
        <end position="45"/>
    </location>
</feature>
<keyword evidence="4 7" id="KW-1133">Transmembrane helix</keyword>
<reference evidence="9 10" key="1">
    <citation type="journal article" date="2018" name="Sci. Rep.">
        <title>Rhizobium tumorigenes sp. nov., a novel plant tumorigenic bacterium isolated from cane gall tumors on thornless blackberry.</title>
        <authorList>
            <person name="Kuzmanovi N."/>
            <person name="Smalla K."/>
            <person name="Gronow S."/>
            <person name="PuBawska J."/>
        </authorList>
    </citation>
    <scope>NUCLEOTIDE SEQUENCE [LARGE SCALE GENOMIC DNA]</scope>
    <source>
        <strain evidence="9 10">1078</strain>
    </source>
</reference>
<name>A0AAF1K6Z5_9HYPH</name>
<sequence>MHIAHRFRDWLAANDPAFSRLRQASRVTLTVVLSFSILFVIHSTIVPLPDVAYALGILLSIQGGFTVRDKRPSEQLVTRLIGCLASVLAVILAALLADHRYISDVAFLAIIFAASWVRALGVRWNAVGMFAFMSYFMGAYFQPRLGEMPLVAMGSVVSSLVAHGVRSVLLPDDWRKDLLRALESVLGRVNQMLIELAVSVRDGRISEAEHRALLQAEERLKDVVLMAESFIPKPSDDAPAVDTPASDTLASDTPAVDISMRLFDVHLAAESAIMMSQSAVPSFALVQAVIAHDDALLERETDGFETMADKRSSETMRAMIWLRDARDALTETLSLGRTTGFSDIAGGNGARTVIKWPKLSLDDAAMRSALQITLATGIAMVFGLLLSRERWFWAVLTAFLVFTNTNSRGDTAVKAFQRSMGTVLGIAVGMALALVVAGHTAIAISLSVVSIFLGFYFIQVSYGAMTFFISIVLCLVYGMTGALTLQVLQLRIGETIIGATAGAAVAFLVFPAKTRGVLDGALVKWFDALRALLDAAGGSGPGLELIRLSQNLDAAYRDVTTAAKPLGQSWSLVRKPGNVRQTLAILMACTYWARVFARNIAFSRDDPDGEIALNVSENLQRLNAISGRGSECFFVDRKSARATGRHLPLSRGGMRLGIEMVGSMLDRLYP</sequence>
<evidence type="ECO:0000259" key="8">
    <source>
        <dbReference type="Pfam" id="PF13515"/>
    </source>
</evidence>
<dbReference type="RefSeq" id="WP_111221870.1">
    <property type="nucleotide sequence ID" value="NZ_CP117255.1"/>
</dbReference>
<dbReference type="Proteomes" id="UP000249499">
    <property type="component" value="Chromosome"/>
</dbReference>
<feature type="transmembrane region" description="Helical" evidence="7">
    <location>
        <begin position="76"/>
        <end position="95"/>
    </location>
</feature>
<evidence type="ECO:0000313" key="9">
    <source>
        <dbReference type="EMBL" id="WFR96965.1"/>
    </source>
</evidence>
<keyword evidence="3 7" id="KW-0812">Transmembrane</keyword>
<comment type="similarity">
    <text evidence="6">Belongs to the YccS/YhfK family.</text>
</comment>
<dbReference type="PANTHER" id="PTHR30509:SF9">
    <property type="entry name" value="MULTIDRUG RESISTANCE PROTEIN MDTO"/>
    <property type="match status" value="1"/>
</dbReference>
<reference evidence="10" key="2">
    <citation type="journal article" date="2023" name="MicrobiologyOpen">
        <title>Genomics of the tumorigenes clade of the family Rhizobiaceae and description of Rhizobium rhododendri sp. nov.</title>
        <authorList>
            <person name="Kuzmanovic N."/>
            <person name="diCenzo G.C."/>
            <person name="Bunk B."/>
            <person name="Sproeer C."/>
            <person name="Fruehling A."/>
            <person name="Neumann-Schaal M."/>
            <person name="Overmann J."/>
            <person name="Smalla K."/>
        </authorList>
    </citation>
    <scope>NUCLEOTIDE SEQUENCE [LARGE SCALE GENOMIC DNA]</scope>
    <source>
        <strain evidence="10">1078</strain>
    </source>
</reference>
<feature type="transmembrane region" description="Helical" evidence="7">
    <location>
        <begin position="492"/>
        <end position="510"/>
    </location>
</feature>
<evidence type="ECO:0000256" key="6">
    <source>
        <dbReference type="ARBA" id="ARBA00043993"/>
    </source>
</evidence>
<dbReference type="EMBL" id="CP117255">
    <property type="protein sequence ID" value="WFR96965.1"/>
    <property type="molecule type" value="Genomic_DNA"/>
</dbReference>
<feature type="transmembrane region" description="Helical" evidence="7">
    <location>
        <begin position="101"/>
        <end position="117"/>
    </location>
</feature>